<name>C7Z819_FUSV7</name>
<organism evidence="1 2">
    <name type="scientific">Fusarium vanettenii (strain ATCC MYA-4622 / CBS 123669 / FGSC 9596 / NRRL 45880 / 77-13-4)</name>
    <name type="common">Fusarium solani subsp. pisi</name>
    <dbReference type="NCBI Taxonomy" id="660122"/>
    <lineage>
        <taxon>Eukaryota</taxon>
        <taxon>Fungi</taxon>
        <taxon>Dikarya</taxon>
        <taxon>Ascomycota</taxon>
        <taxon>Pezizomycotina</taxon>
        <taxon>Sordariomycetes</taxon>
        <taxon>Hypocreomycetidae</taxon>
        <taxon>Hypocreales</taxon>
        <taxon>Nectriaceae</taxon>
        <taxon>Fusarium</taxon>
        <taxon>Fusarium solani species complex</taxon>
        <taxon>Fusarium vanettenii</taxon>
    </lineage>
</organism>
<accession>C7Z819</accession>
<reference evidence="1 2" key="1">
    <citation type="journal article" date="2009" name="PLoS Genet.">
        <title>The genome of Nectria haematococca: contribution of supernumerary chromosomes to gene expansion.</title>
        <authorList>
            <person name="Coleman J.J."/>
            <person name="Rounsley S.D."/>
            <person name="Rodriguez-Carres M."/>
            <person name="Kuo A."/>
            <person name="Wasmann C.C."/>
            <person name="Grimwood J."/>
            <person name="Schmutz J."/>
            <person name="Taga M."/>
            <person name="White G.J."/>
            <person name="Zhou S."/>
            <person name="Schwartz D.C."/>
            <person name="Freitag M."/>
            <person name="Ma L.J."/>
            <person name="Danchin E.G."/>
            <person name="Henrissat B."/>
            <person name="Coutinho P.M."/>
            <person name="Nelson D.R."/>
            <person name="Straney D."/>
            <person name="Napoli C.A."/>
            <person name="Barker B.M."/>
            <person name="Gribskov M."/>
            <person name="Rep M."/>
            <person name="Kroken S."/>
            <person name="Molnar I."/>
            <person name="Rensing C."/>
            <person name="Kennell J.C."/>
            <person name="Zamora J."/>
            <person name="Farman M.L."/>
            <person name="Selker E.U."/>
            <person name="Salamov A."/>
            <person name="Shapiro H."/>
            <person name="Pangilinan J."/>
            <person name="Lindquist E."/>
            <person name="Lamers C."/>
            <person name="Grigoriev I.V."/>
            <person name="Geiser D.M."/>
            <person name="Covert S.F."/>
            <person name="Temporini E."/>
            <person name="Vanetten H.D."/>
        </authorList>
    </citation>
    <scope>NUCLEOTIDE SEQUENCE [LARGE SCALE GENOMIC DNA]</scope>
    <source>
        <strain evidence="2">ATCC MYA-4622 / CBS 123669 / FGSC 9596 / NRRL 45880 / 77-13-4</strain>
    </source>
</reference>
<sequence length="394" mass="44806">MISNGQSPYQEISYRKPTYAGCEYQQLQYQQLQYQRLQASPLLQAHSLEILQLDTTRSYIQHGLWAILRAQATQSLSQLVFAANHHLRTREMKLVGCAPRKYDFMYLRIAFDKYMKSYLRVGFGKYDFMYLRIDFANDCNYRELISVLQHWLWSSTSSLPVGFGKYDFMYLRIDFANDCNVGRGTLRHHVFASRLWKRMGTTDFANDCNVGDGWERYLTDEMDVTPSKRAKTTRRGPARGTIPSRSAAVKAAATIAEAAQQQPLSSGSSPEEIPAPIVAPIVVPVLIHPPPPLNTIRPQSLFGNVERKPQPQQPRGFMTNHGMNNHVERFPPVFCSAIWPYTTRHERSKNENIYLNVSDGKYDFMYLEVGFASTTLCTCGPTLRTTAMSGAVAA</sequence>
<dbReference type="InParanoid" id="C7Z819"/>
<gene>
    <name evidence="1" type="ORF">NECHADRAFT_79634</name>
</gene>
<evidence type="ECO:0000313" key="1">
    <source>
        <dbReference type="EMBL" id="EEU39924.1"/>
    </source>
</evidence>
<protein>
    <submittedName>
        <fullName evidence="1">Uncharacterized protein</fullName>
    </submittedName>
</protein>
<dbReference type="OrthoDB" id="5106668at2759"/>
<dbReference type="VEuPathDB" id="FungiDB:NECHADRAFT_79634"/>
<dbReference type="RefSeq" id="XP_003045637.1">
    <property type="nucleotide sequence ID" value="XM_003045591.1"/>
</dbReference>
<dbReference type="EMBL" id="GG698911">
    <property type="protein sequence ID" value="EEU39924.1"/>
    <property type="molecule type" value="Genomic_DNA"/>
</dbReference>
<evidence type="ECO:0000313" key="2">
    <source>
        <dbReference type="Proteomes" id="UP000005206"/>
    </source>
</evidence>
<dbReference type="Proteomes" id="UP000005206">
    <property type="component" value="Chromosome 4"/>
</dbReference>
<dbReference type="HOGENOM" id="CLU_700374_0_0_1"/>
<dbReference type="AlphaFoldDB" id="C7Z819"/>
<proteinExistence type="predicted"/>
<dbReference type="KEGG" id="nhe:NECHADRAFT_79634"/>
<keyword evidence="2" id="KW-1185">Reference proteome</keyword>
<dbReference type="GeneID" id="9672537"/>